<comment type="caution">
    <text evidence="1">The sequence shown here is derived from an EMBL/GenBank/DDBJ whole genome shotgun (WGS) entry which is preliminary data.</text>
</comment>
<organism evidence="1 2">
    <name type="scientific">Plakobranchus ocellatus</name>
    <dbReference type="NCBI Taxonomy" id="259542"/>
    <lineage>
        <taxon>Eukaryota</taxon>
        <taxon>Metazoa</taxon>
        <taxon>Spiralia</taxon>
        <taxon>Lophotrochozoa</taxon>
        <taxon>Mollusca</taxon>
        <taxon>Gastropoda</taxon>
        <taxon>Heterobranchia</taxon>
        <taxon>Euthyneura</taxon>
        <taxon>Panpulmonata</taxon>
        <taxon>Sacoglossa</taxon>
        <taxon>Placobranchoidea</taxon>
        <taxon>Plakobranchidae</taxon>
        <taxon>Plakobranchus</taxon>
    </lineage>
</organism>
<sequence>MLLQLHPGRNGHLEPAHYSPLNSDLRRFRLRTTDLQLWTRSHNRKVPVNIGASGLRSVPPQLLLFARVGIDFYTYCRRQQLGIRASLARCRLDAWIMWPRILMADLSSGPELGINAVW</sequence>
<dbReference type="Proteomes" id="UP000735302">
    <property type="component" value="Unassembled WGS sequence"/>
</dbReference>
<name>A0AAV3Z738_9GAST</name>
<dbReference type="EMBL" id="BLXT01002034">
    <property type="protein sequence ID" value="GFN90417.1"/>
    <property type="molecule type" value="Genomic_DNA"/>
</dbReference>
<protein>
    <submittedName>
        <fullName evidence="1">Uncharacterized protein</fullName>
    </submittedName>
</protein>
<dbReference type="AlphaFoldDB" id="A0AAV3Z738"/>
<evidence type="ECO:0000313" key="1">
    <source>
        <dbReference type="EMBL" id="GFN90417.1"/>
    </source>
</evidence>
<gene>
    <name evidence="1" type="ORF">PoB_001692300</name>
</gene>
<evidence type="ECO:0000313" key="2">
    <source>
        <dbReference type="Proteomes" id="UP000735302"/>
    </source>
</evidence>
<proteinExistence type="predicted"/>
<reference evidence="1 2" key="1">
    <citation type="journal article" date="2021" name="Elife">
        <title>Chloroplast acquisition without the gene transfer in kleptoplastic sea slugs, Plakobranchus ocellatus.</title>
        <authorList>
            <person name="Maeda T."/>
            <person name="Takahashi S."/>
            <person name="Yoshida T."/>
            <person name="Shimamura S."/>
            <person name="Takaki Y."/>
            <person name="Nagai Y."/>
            <person name="Toyoda A."/>
            <person name="Suzuki Y."/>
            <person name="Arimoto A."/>
            <person name="Ishii H."/>
            <person name="Satoh N."/>
            <person name="Nishiyama T."/>
            <person name="Hasebe M."/>
            <person name="Maruyama T."/>
            <person name="Minagawa J."/>
            <person name="Obokata J."/>
            <person name="Shigenobu S."/>
        </authorList>
    </citation>
    <scope>NUCLEOTIDE SEQUENCE [LARGE SCALE GENOMIC DNA]</scope>
</reference>
<accession>A0AAV3Z738</accession>
<keyword evidence="2" id="KW-1185">Reference proteome</keyword>